<dbReference type="Gene3D" id="3.60.110.10">
    <property type="entry name" value="Carbon-nitrogen hydrolase"/>
    <property type="match status" value="1"/>
</dbReference>
<protein>
    <submittedName>
        <fullName evidence="3">Nitrilase and fragile histidine triad fusion protein NitFhit</fullName>
    </submittedName>
</protein>
<dbReference type="AlphaFoldDB" id="A0A504YCG3"/>
<dbReference type="InterPro" id="IPR011146">
    <property type="entry name" value="HIT-like"/>
</dbReference>
<dbReference type="OrthoDB" id="680339at2759"/>
<evidence type="ECO:0000313" key="3">
    <source>
        <dbReference type="EMBL" id="TPP56388.1"/>
    </source>
</evidence>
<evidence type="ECO:0000256" key="1">
    <source>
        <dbReference type="ARBA" id="ARBA00022801"/>
    </source>
</evidence>
<dbReference type="SUPFAM" id="SSF54197">
    <property type="entry name" value="HIT-like"/>
    <property type="match status" value="1"/>
</dbReference>
<comment type="caution">
    <text evidence="3">The sequence shown here is derived from an EMBL/GenBank/DDBJ whole genome shotgun (WGS) entry which is preliminary data.</text>
</comment>
<sequence>MTLLRYFLRLTPAQIRSLGSMSTKIGVIQMTSSADKDSNFQQAKRLITEASSKGAQMMFLPECFDFIGVSRTETLKTAEHLDGPLISAYRTLAKELRVWLSLGGAHRKVDFTEDERICNTHIIIDAQGQVAGLYDKVHLFDVNIDNTGENESERMVISESRVIRPGVVFPPAVRNTPIGTLGLAICYDMRFPELSTYLRYSQKADVLTYPSAFSLPTGQAGHWHILLRARAIENQCYVIAAAQEGVHNAKRSSYGHSLVVDPWGKVLAEQSNPGPGLLLCELDIGPTDFARAGSSLRRARRSIPVESHRRVDLFPTVDGGLLRDILVSPVAPFVRFADLKPGQLTDLYLTVRQVSQPIAKYFNATSLTISIQDGKDAGQSVPLQSHDKVTNRVYRTDEVMTAEASEFRTLFYK</sequence>
<dbReference type="InterPro" id="IPR003010">
    <property type="entry name" value="C-N_Hydrolase"/>
</dbReference>
<dbReference type="GO" id="GO:0016811">
    <property type="term" value="F:hydrolase activity, acting on carbon-nitrogen (but not peptide) bonds, in linear amides"/>
    <property type="evidence" value="ECO:0007669"/>
    <property type="project" value="InterPro"/>
</dbReference>
<feature type="domain" description="CN hydrolase" evidence="2">
    <location>
        <begin position="23"/>
        <end position="284"/>
    </location>
</feature>
<gene>
    <name evidence="3" type="ORF">FGIG_09063</name>
</gene>
<accession>A0A504YCG3</accession>
<name>A0A504YCG3_FASGI</name>
<evidence type="ECO:0000313" key="4">
    <source>
        <dbReference type="Proteomes" id="UP000316759"/>
    </source>
</evidence>
<dbReference type="Proteomes" id="UP000316759">
    <property type="component" value="Unassembled WGS sequence"/>
</dbReference>
<dbReference type="InterPro" id="IPR045254">
    <property type="entry name" value="Nit1/2_C-N_Hydrolase"/>
</dbReference>
<organism evidence="3 4">
    <name type="scientific">Fasciola gigantica</name>
    <name type="common">Giant liver fluke</name>
    <dbReference type="NCBI Taxonomy" id="46835"/>
    <lineage>
        <taxon>Eukaryota</taxon>
        <taxon>Metazoa</taxon>
        <taxon>Spiralia</taxon>
        <taxon>Lophotrochozoa</taxon>
        <taxon>Platyhelminthes</taxon>
        <taxon>Trematoda</taxon>
        <taxon>Digenea</taxon>
        <taxon>Plagiorchiida</taxon>
        <taxon>Echinostomata</taxon>
        <taxon>Echinostomatoidea</taxon>
        <taxon>Fasciolidae</taxon>
        <taxon>Fasciola</taxon>
    </lineage>
</organism>
<reference evidence="3 4" key="1">
    <citation type="submission" date="2019-04" db="EMBL/GenBank/DDBJ databases">
        <title>Annotation for the trematode Fasciola gigantica.</title>
        <authorList>
            <person name="Choi Y.-J."/>
        </authorList>
    </citation>
    <scope>NUCLEOTIDE SEQUENCE [LARGE SCALE GENOMIC DNA]</scope>
    <source>
        <strain evidence="3">Uganda_cow_1</strain>
    </source>
</reference>
<dbReference type="InterPro" id="IPR036526">
    <property type="entry name" value="C-N_Hydrolase_sf"/>
</dbReference>
<dbReference type="Gene3D" id="3.30.428.10">
    <property type="entry name" value="HIT-like"/>
    <property type="match status" value="1"/>
</dbReference>
<keyword evidence="1" id="KW-0378">Hydrolase</keyword>
<evidence type="ECO:0000259" key="2">
    <source>
        <dbReference type="PROSITE" id="PS50263"/>
    </source>
</evidence>
<dbReference type="Pfam" id="PF01230">
    <property type="entry name" value="HIT"/>
    <property type="match status" value="1"/>
</dbReference>
<dbReference type="PANTHER" id="PTHR23088:SF27">
    <property type="entry name" value="DEAMINATED GLUTATHIONE AMIDASE"/>
    <property type="match status" value="1"/>
</dbReference>
<dbReference type="PANTHER" id="PTHR23088">
    <property type="entry name" value="NITRILASE-RELATED"/>
    <property type="match status" value="1"/>
</dbReference>
<keyword evidence="4" id="KW-1185">Reference proteome</keyword>
<dbReference type="SUPFAM" id="SSF56317">
    <property type="entry name" value="Carbon-nitrogen hydrolase"/>
    <property type="match status" value="1"/>
</dbReference>
<dbReference type="EMBL" id="SUNJ01014588">
    <property type="protein sequence ID" value="TPP56388.1"/>
    <property type="molecule type" value="Genomic_DNA"/>
</dbReference>
<dbReference type="CDD" id="cd07572">
    <property type="entry name" value="nit"/>
    <property type="match status" value="1"/>
</dbReference>
<dbReference type="InterPro" id="IPR036265">
    <property type="entry name" value="HIT-like_sf"/>
</dbReference>
<dbReference type="STRING" id="46835.A0A504YCG3"/>
<dbReference type="Pfam" id="PF00795">
    <property type="entry name" value="CN_hydrolase"/>
    <property type="match status" value="1"/>
</dbReference>
<proteinExistence type="predicted"/>
<dbReference type="PROSITE" id="PS50263">
    <property type="entry name" value="CN_HYDROLASE"/>
    <property type="match status" value="1"/>
</dbReference>